<dbReference type="Proteomes" id="UP001198200">
    <property type="component" value="Unassembled WGS sequence"/>
</dbReference>
<name>A0AAE3E6M1_9FIRM</name>
<evidence type="ECO:0000313" key="1">
    <source>
        <dbReference type="EMBL" id="MCC2222914.1"/>
    </source>
</evidence>
<gene>
    <name evidence="1" type="ORF">LKD48_15015</name>
</gene>
<evidence type="ECO:0000313" key="2">
    <source>
        <dbReference type="Proteomes" id="UP001198200"/>
    </source>
</evidence>
<protein>
    <submittedName>
        <fullName evidence="1">Uncharacterized protein</fullName>
    </submittedName>
</protein>
<sequence>MNTFIVEAENYKTLQTENVNISEYGITPDSVYSIKFEKGQDDTLMPQYQVRYPTHEEIADELWNWLEEYGCLEPYQKVQQYYEDYQAMYPAYNQGELYCYPGKVAYLSYYGDEIVIIQNNMEFSYSGPAIYSKEELPQELKNIYRYASYQYGDYSLSKNLEKIDLEGCSRAEAADYCNAIMEQYGYEFASVDVYTIIYEHIQEIVNDPRYKEWCLAPGYDPVNQTGGEWREGDDAYLIVYRDLSWNNQPVQVSEYASCNYAIYSPRYGLIDMLIQYPPEYIGETQCTIISEEEALKKAKIKFKKDFEDVETMQVLSSEVVYSLDSDSGTNTVYEYGDEREGTFSPYWKVTFSMASMFSDVSDKSAEQEQPVVDILVPAIK</sequence>
<dbReference type="RefSeq" id="WP_308732467.1">
    <property type="nucleotide sequence ID" value="NZ_JAJEQN010000056.1"/>
</dbReference>
<keyword evidence="2" id="KW-1185">Reference proteome</keyword>
<dbReference type="AlphaFoldDB" id="A0AAE3E6M1"/>
<comment type="caution">
    <text evidence="1">The sequence shown here is derived from an EMBL/GenBank/DDBJ whole genome shotgun (WGS) entry which is preliminary data.</text>
</comment>
<accession>A0AAE3E6M1</accession>
<reference evidence="1 2" key="1">
    <citation type="submission" date="2021-10" db="EMBL/GenBank/DDBJ databases">
        <title>Anaerobic single-cell dispensing facilitates the cultivation of human gut bacteria.</title>
        <authorList>
            <person name="Afrizal A."/>
        </authorList>
    </citation>
    <scope>NUCLEOTIDE SEQUENCE [LARGE SCALE GENOMIC DNA]</scope>
    <source>
        <strain evidence="1 2">CLA-AA-H224</strain>
    </source>
</reference>
<organism evidence="1 2">
    <name type="scientific">Anthropogastromicrobium aceti</name>
    <dbReference type="NCBI Taxonomy" id="2981768"/>
    <lineage>
        <taxon>Bacteria</taxon>
        <taxon>Bacillati</taxon>
        <taxon>Bacillota</taxon>
        <taxon>Clostridia</taxon>
        <taxon>Lachnospirales</taxon>
        <taxon>Lachnospiraceae</taxon>
        <taxon>Anthropogastromicrobium</taxon>
    </lineage>
</organism>
<dbReference type="EMBL" id="JAJEQN010000056">
    <property type="protein sequence ID" value="MCC2222914.1"/>
    <property type="molecule type" value="Genomic_DNA"/>
</dbReference>
<proteinExistence type="predicted"/>